<evidence type="ECO:0000313" key="1">
    <source>
        <dbReference type="EMBL" id="SMC42897.1"/>
    </source>
</evidence>
<sequence length="91" mass="10826">MEVFYLILKMISEEEKLNLIKKIEEQIGLQFLNESISGNLCLINNNQELRNEFKQSFTEMDFRNFLKSFQNKNVEFPGDALTFWKLVEKGK</sequence>
<dbReference type="Proteomes" id="UP000192393">
    <property type="component" value="Unassembled WGS sequence"/>
</dbReference>
<dbReference type="EMBL" id="FWXS01000002">
    <property type="protein sequence ID" value="SMC42897.1"/>
    <property type="molecule type" value="Genomic_DNA"/>
</dbReference>
<dbReference type="AlphaFoldDB" id="A0A1W1Z346"/>
<evidence type="ECO:0000313" key="2">
    <source>
        <dbReference type="Proteomes" id="UP000192393"/>
    </source>
</evidence>
<accession>A0A1W1Z346</accession>
<proteinExistence type="predicted"/>
<protein>
    <submittedName>
        <fullName evidence="1">Uncharacterized protein</fullName>
    </submittedName>
</protein>
<reference evidence="1 2" key="1">
    <citation type="submission" date="2017-04" db="EMBL/GenBank/DDBJ databases">
        <authorList>
            <person name="Afonso C.L."/>
            <person name="Miller P.J."/>
            <person name="Scott M.A."/>
            <person name="Spackman E."/>
            <person name="Goraichik I."/>
            <person name="Dimitrov K.M."/>
            <person name="Suarez D.L."/>
            <person name="Swayne D.E."/>
        </authorList>
    </citation>
    <scope>NUCLEOTIDE SEQUENCE [LARGE SCALE GENOMIC DNA]</scope>
    <source>
        <strain evidence="1 2">CGMCC 1.12708</strain>
    </source>
</reference>
<name>A0A1W1Z346_9FLAO</name>
<dbReference type="STRING" id="1434700.SAMN06296427_102164"/>
<organism evidence="1 2">
    <name type="scientific">Moheibacter sediminis</name>
    <dbReference type="NCBI Taxonomy" id="1434700"/>
    <lineage>
        <taxon>Bacteria</taxon>
        <taxon>Pseudomonadati</taxon>
        <taxon>Bacteroidota</taxon>
        <taxon>Flavobacteriia</taxon>
        <taxon>Flavobacteriales</taxon>
        <taxon>Weeksellaceae</taxon>
        <taxon>Moheibacter</taxon>
    </lineage>
</organism>
<keyword evidence="2" id="KW-1185">Reference proteome</keyword>
<gene>
    <name evidence="1" type="ORF">SAMN06296427_102164</name>
</gene>